<organism evidence="1 2">
    <name type="scientific">Burkholderia phage BcepNazgul</name>
    <dbReference type="NCBI Taxonomy" id="242861"/>
    <lineage>
        <taxon>Viruses</taxon>
        <taxon>Duplodnaviria</taxon>
        <taxon>Heunggongvirae</taxon>
        <taxon>Uroviricota</taxon>
        <taxon>Caudoviricetes</taxon>
        <taxon>Casjensviridae</taxon>
        <taxon>Nazgulvirus</taxon>
        <taxon>Nazgulvirus bcepnazgul</taxon>
        <taxon>Burkholderia virus BcepNazgul</taxon>
    </lineage>
</organism>
<evidence type="ECO:0000313" key="2">
    <source>
        <dbReference type="Proteomes" id="UP000002549"/>
    </source>
</evidence>
<sequence>MSIEIVAEGLGEFRDYVDRLPDISQQAAMIAINQTAQRTALPLARTEIGEQVNFPDNYLKDDSRLGVTKKATRNDLEAVIGARQRPTSLARFAEPGQTTKSTRKGGVSVVVKPGRTKQFKRGFLVRLRAGKTLTEDKYNLGLAVRLSPGETLHATDGATKLSNNVYLLYGPSVDQVFRTVADDITTEVLDALADEFLRQFTRLSE</sequence>
<keyword evidence="2" id="KW-1185">Reference proteome</keyword>
<dbReference type="Proteomes" id="UP000002549">
    <property type="component" value="Segment"/>
</dbReference>
<dbReference type="EMBL" id="AY357582">
    <property type="protein sequence ID" value="AAQ63355.2"/>
    <property type="molecule type" value="Genomic_DNA"/>
</dbReference>
<dbReference type="RefSeq" id="NP_918988.2">
    <property type="nucleotide sequence ID" value="NC_005091.2"/>
</dbReference>
<evidence type="ECO:0000313" key="1">
    <source>
        <dbReference type="EMBL" id="AAQ63355.2"/>
    </source>
</evidence>
<evidence type="ECO:0008006" key="3">
    <source>
        <dbReference type="Google" id="ProtNLM"/>
    </source>
</evidence>
<dbReference type="GeneID" id="2559587"/>
<proteinExistence type="predicted"/>
<protein>
    <recommendedName>
        <fullName evidence="3">Neck protein</fullName>
    </recommendedName>
</protein>
<name>Q6UYI6_9CAUD</name>
<reference evidence="1" key="1">
    <citation type="submission" date="2006-02" db="EMBL/GenBank/DDBJ databases">
        <title>Complete nucleotide sequence of BcepNazgul, a novel soil phage of Burkholderia cepacia genomovar VII.</title>
        <authorList>
            <person name="Summer E.J."/>
            <person name="Peek M.L."/>
            <person name="Haliburton J.R."/>
            <person name="Hall E."/>
            <person name="Heusinkveld K."/>
            <person name="Simser J."/>
            <person name="No E.G."/>
            <person name="Gonzalez C.F."/>
            <person name="Young R.F."/>
        </authorList>
    </citation>
    <scope>NUCLEOTIDE SEQUENCE [LARGE SCALE GENOMIC DNA]</scope>
</reference>
<gene>
    <name evidence="1" type="ORF">Nazgul55</name>
</gene>
<dbReference type="OrthoDB" id="9083at10239"/>
<accession>Q6UYI6</accession>
<dbReference type="KEGG" id="vg:2559587"/>